<proteinExistence type="predicted"/>
<evidence type="ECO:0000313" key="2">
    <source>
        <dbReference type="Proteomes" id="UP000593565"/>
    </source>
</evidence>
<protein>
    <submittedName>
        <fullName evidence="1">Uncharacterized protein</fullName>
    </submittedName>
</protein>
<keyword evidence="2" id="KW-1185">Reference proteome</keyword>
<name>A0A7J6ADE9_AMEME</name>
<organism evidence="1 2">
    <name type="scientific">Ameiurus melas</name>
    <name type="common">Black bullhead</name>
    <name type="synonym">Silurus melas</name>
    <dbReference type="NCBI Taxonomy" id="219545"/>
    <lineage>
        <taxon>Eukaryota</taxon>
        <taxon>Metazoa</taxon>
        <taxon>Chordata</taxon>
        <taxon>Craniata</taxon>
        <taxon>Vertebrata</taxon>
        <taxon>Euteleostomi</taxon>
        <taxon>Actinopterygii</taxon>
        <taxon>Neopterygii</taxon>
        <taxon>Teleostei</taxon>
        <taxon>Ostariophysi</taxon>
        <taxon>Siluriformes</taxon>
        <taxon>Ictaluridae</taxon>
        <taxon>Ameiurus</taxon>
    </lineage>
</organism>
<reference evidence="1 2" key="1">
    <citation type="submission" date="2020-02" db="EMBL/GenBank/DDBJ databases">
        <title>A chromosome-scale genome assembly of the black bullhead catfish (Ameiurus melas).</title>
        <authorList>
            <person name="Wen M."/>
            <person name="Zham M."/>
            <person name="Cabau C."/>
            <person name="Klopp C."/>
            <person name="Donnadieu C."/>
            <person name="Roques C."/>
            <person name="Bouchez O."/>
            <person name="Lampietro C."/>
            <person name="Jouanno E."/>
            <person name="Herpin A."/>
            <person name="Louis A."/>
            <person name="Berthelot C."/>
            <person name="Parey E."/>
            <person name="Roest-Crollius H."/>
            <person name="Braasch I."/>
            <person name="Postlethwait J."/>
            <person name="Robinson-Rechavi M."/>
            <person name="Echchiki A."/>
            <person name="Begum T."/>
            <person name="Montfort J."/>
            <person name="Schartl M."/>
            <person name="Bobe J."/>
            <person name="Guiguen Y."/>
        </authorList>
    </citation>
    <scope>NUCLEOTIDE SEQUENCE [LARGE SCALE GENOMIC DNA]</scope>
    <source>
        <strain evidence="1">M_S1</strain>
        <tissue evidence="1">Blood</tissue>
    </source>
</reference>
<evidence type="ECO:0000313" key="1">
    <source>
        <dbReference type="EMBL" id="KAF4080975.1"/>
    </source>
</evidence>
<accession>A0A7J6ADE9</accession>
<dbReference type="EMBL" id="JAAGNN010000013">
    <property type="protein sequence ID" value="KAF4080975.1"/>
    <property type="molecule type" value="Genomic_DNA"/>
</dbReference>
<sequence>MAFSSSSSTSSPKVVYHSPMNHCLVQALRRLGVPQMLIRSNTCPKVINSKWKMQTATDAVCFYPPLWQGTFGRREWRGLLLGKQYNVQAVSKNLESFSSMFLSLTFFDPKPVHFV</sequence>
<dbReference type="Proteomes" id="UP000593565">
    <property type="component" value="Unassembled WGS sequence"/>
</dbReference>
<comment type="caution">
    <text evidence="1">The sequence shown here is derived from an EMBL/GenBank/DDBJ whole genome shotgun (WGS) entry which is preliminary data.</text>
</comment>
<dbReference type="AlphaFoldDB" id="A0A7J6ADE9"/>
<gene>
    <name evidence="1" type="ORF">AMELA_G00155460</name>
</gene>